<dbReference type="PANTHER" id="PTHR13619:SF0">
    <property type="entry name" value="PHOSPHATIDATE CYTIDYLYLTRANSFERASE, MITOCHONDRIAL"/>
    <property type="match status" value="1"/>
</dbReference>
<comment type="similarity">
    <text evidence="5">Belongs to the TAM41 family.</text>
</comment>
<evidence type="ECO:0000256" key="16">
    <source>
        <dbReference type="ARBA" id="ARBA00023209"/>
    </source>
</evidence>
<comment type="pathway">
    <text evidence="3">Phospholipid metabolism; CDP-diacylglycerol biosynthesis; CDP-diacylglycerol from sn-glycerol 3-phosphate: step 3/3.</text>
</comment>
<reference evidence="19 20" key="1">
    <citation type="journal article" date="2011" name="Proc. Natl. Acad. Sci. U.S.A.">
        <title>Evolutionary erosion of yeast sex chromosomes by mating-type switching accidents.</title>
        <authorList>
            <person name="Gordon J.L."/>
            <person name="Armisen D."/>
            <person name="Proux-Wera E."/>
            <person name="Oheigeartaigh S.S."/>
            <person name="Byrne K.P."/>
            <person name="Wolfe K.H."/>
        </authorList>
    </citation>
    <scope>NUCLEOTIDE SEQUENCE [LARGE SCALE GENOMIC DNA]</scope>
    <source>
        <strain evidence="20">ATCC MYA-139 / BCRC 22969 / CBS 8797 / CCRC 22969 / KCTC 17520 / NBRC 10181 / NCYC 3082</strain>
    </source>
</reference>
<dbReference type="EMBL" id="HE978321">
    <property type="protein sequence ID" value="CCK71626.1"/>
    <property type="molecule type" value="Genomic_DNA"/>
</dbReference>
<sequence>MLEMKSVALLSLRRGSRRYWRSLYLRRLNTGAEPPRGVSDRDRILRTIPPVRPSTRQPLQAEDPPMDFTLLEKGLQRSNAAATANSAEYNYGFQGSLLPNFGDNQHISIDKELDAELCALLTHFRAPIDFAFGYGSGVFQQSGYNSGGSAPQTDLILAVSDSTAFHTLNMRQNPSHYSGLRWFGPQVVSRFQHIGAGVYFNPFVELQGRQVKYGIVCMEDLLRDLATWDKFYLAGRLQKPVKILRADPRVTYWNQKNLHAAATLGRALAEQRHGGQFNEFELYREIAGLSYLGDIRYTLGGENPHKVDNIVSRNFDQFQLYYGPIVRDIKAGTAQQYLPPGYSLTNATRLLERKIRKVSVLQTLKGILTAGAVKSVKYAWSKKVKAWGRRR</sequence>
<dbReference type="STRING" id="1071383.J7S9P6"/>
<evidence type="ECO:0000256" key="3">
    <source>
        <dbReference type="ARBA" id="ARBA00005119"/>
    </source>
</evidence>
<evidence type="ECO:0000256" key="4">
    <source>
        <dbReference type="ARBA" id="ARBA00005189"/>
    </source>
</evidence>
<dbReference type="GO" id="GO:0005743">
    <property type="term" value="C:mitochondrial inner membrane"/>
    <property type="evidence" value="ECO:0007669"/>
    <property type="project" value="UniProtKB-SubCell"/>
</dbReference>
<evidence type="ECO:0000313" key="20">
    <source>
        <dbReference type="Proteomes" id="UP000006310"/>
    </source>
</evidence>
<evidence type="ECO:0000256" key="15">
    <source>
        <dbReference type="ARBA" id="ARBA00023136"/>
    </source>
</evidence>
<evidence type="ECO:0000256" key="8">
    <source>
        <dbReference type="ARBA" id="ARBA00022516"/>
    </source>
</evidence>
<dbReference type="GO" id="GO:0005759">
    <property type="term" value="C:mitochondrial matrix"/>
    <property type="evidence" value="ECO:0007669"/>
    <property type="project" value="EnsemblFungi"/>
</dbReference>
<dbReference type="OMA" id="LNMRQNP"/>
<keyword evidence="15" id="KW-0472">Membrane</keyword>
<evidence type="ECO:0000256" key="11">
    <source>
        <dbReference type="ARBA" id="ARBA00022792"/>
    </source>
</evidence>
<dbReference type="HOGENOM" id="CLU_030279_2_0_1"/>
<keyword evidence="9" id="KW-0808">Transferase</keyword>
<evidence type="ECO:0000256" key="13">
    <source>
        <dbReference type="ARBA" id="ARBA00023098"/>
    </source>
</evidence>
<keyword evidence="8" id="KW-0444">Lipid biosynthesis</keyword>
<evidence type="ECO:0000256" key="5">
    <source>
        <dbReference type="ARBA" id="ARBA00005458"/>
    </source>
</evidence>
<evidence type="ECO:0000256" key="9">
    <source>
        <dbReference type="ARBA" id="ARBA00022679"/>
    </source>
</evidence>
<comment type="pathway">
    <text evidence="4">Lipid metabolism.</text>
</comment>
<dbReference type="eggNOG" id="KOG2986">
    <property type="taxonomic scope" value="Eukaryota"/>
</dbReference>
<dbReference type="Pfam" id="PF09139">
    <property type="entry name" value="Tam41_Mmp37"/>
    <property type="match status" value="2"/>
</dbReference>
<keyword evidence="20" id="KW-1185">Reference proteome</keyword>
<keyword evidence="17" id="KW-1208">Phospholipid metabolism</keyword>
<evidence type="ECO:0000256" key="14">
    <source>
        <dbReference type="ARBA" id="ARBA00023128"/>
    </source>
</evidence>
<protein>
    <recommendedName>
        <fullName evidence="7">Phosphatidate cytidylyltransferase, mitochondrial</fullName>
        <ecNumber evidence="6">2.7.7.41</ecNumber>
    </recommendedName>
    <alternativeName>
        <fullName evidence="18">CDP-diacylglycerol synthase</fullName>
    </alternativeName>
</protein>
<comment type="cofactor">
    <cofactor evidence="1">
        <name>Mg(2+)</name>
        <dbReference type="ChEBI" id="CHEBI:18420"/>
    </cofactor>
</comment>
<dbReference type="KEGG" id="kng:KNAG_0H02120"/>
<evidence type="ECO:0000256" key="2">
    <source>
        <dbReference type="ARBA" id="ARBA00004443"/>
    </source>
</evidence>
<dbReference type="PANTHER" id="PTHR13619">
    <property type="entry name" value="PHOSPHATIDATE CYTIDYLYLTRANSFERASE, MITOCHONDRIAL"/>
    <property type="match status" value="1"/>
</dbReference>
<dbReference type="GO" id="GO:0032049">
    <property type="term" value="P:cardiolipin biosynthetic process"/>
    <property type="evidence" value="ECO:0007669"/>
    <property type="project" value="EnsemblFungi"/>
</dbReference>
<keyword evidence="13" id="KW-0443">Lipid metabolism</keyword>
<evidence type="ECO:0000256" key="17">
    <source>
        <dbReference type="ARBA" id="ARBA00023264"/>
    </source>
</evidence>
<dbReference type="Proteomes" id="UP000006310">
    <property type="component" value="Chromosome 8"/>
</dbReference>
<name>J7S9P6_HUIN7</name>
<gene>
    <name evidence="19" type="primary">KNAG0H02120</name>
    <name evidence="19" type="ordered locus">KNAG_0H02120</name>
</gene>
<evidence type="ECO:0000256" key="10">
    <source>
        <dbReference type="ARBA" id="ARBA00022695"/>
    </source>
</evidence>
<dbReference type="OrthoDB" id="341477at2759"/>
<keyword evidence="11" id="KW-0999">Mitochondrion inner membrane</keyword>
<dbReference type="UniPathway" id="UPA00557">
    <property type="reaction ID" value="UER00614"/>
</dbReference>
<dbReference type="GO" id="GO:0016024">
    <property type="term" value="P:CDP-diacylglycerol biosynthetic process"/>
    <property type="evidence" value="ECO:0007669"/>
    <property type="project" value="UniProtKB-UniPathway"/>
</dbReference>
<accession>J7S9P6</accession>
<dbReference type="AlphaFoldDB" id="J7S9P6"/>
<evidence type="ECO:0000256" key="1">
    <source>
        <dbReference type="ARBA" id="ARBA00001946"/>
    </source>
</evidence>
<reference evidence="20" key="2">
    <citation type="submission" date="2012-08" db="EMBL/GenBank/DDBJ databases">
        <title>Genome sequence of Kazachstania naganishii.</title>
        <authorList>
            <person name="Gordon J.L."/>
            <person name="Armisen D."/>
            <person name="Proux-Wera E."/>
            <person name="OhEigeartaigh S.S."/>
            <person name="Byrne K.P."/>
            <person name="Wolfe K.H."/>
        </authorList>
    </citation>
    <scope>NUCLEOTIDE SEQUENCE [LARGE SCALE GENOMIC DNA]</scope>
    <source>
        <strain evidence="20">ATCC MYA-139 / BCRC 22969 / CBS 8797 / CCRC 22969 / KCTC 17520 / NBRC 10181 / NCYC 3082</strain>
    </source>
</reference>
<evidence type="ECO:0000256" key="7">
    <source>
        <dbReference type="ARBA" id="ARBA00018337"/>
    </source>
</evidence>
<keyword evidence="10" id="KW-0548">Nucleotidyltransferase</keyword>
<comment type="subcellular location">
    <subcellularLocation>
        <location evidence="2">Mitochondrion inner membrane</location>
        <topology evidence="2">Peripheral membrane protein</topology>
        <orientation evidence="2">Matrix side</orientation>
    </subcellularLocation>
</comment>
<keyword evidence="14" id="KW-0496">Mitochondrion</keyword>
<evidence type="ECO:0000256" key="6">
    <source>
        <dbReference type="ARBA" id="ARBA00012487"/>
    </source>
</evidence>
<dbReference type="InterPro" id="IPR015222">
    <property type="entry name" value="Tam41"/>
</dbReference>
<evidence type="ECO:0000313" key="19">
    <source>
        <dbReference type="EMBL" id="CCK71626.1"/>
    </source>
</evidence>
<evidence type="ECO:0000256" key="18">
    <source>
        <dbReference type="ARBA" id="ARBA00029893"/>
    </source>
</evidence>
<organism evidence="19 20">
    <name type="scientific">Huiozyma naganishii (strain ATCC MYA-139 / BCRC 22969 / CBS 8797 / KCTC 17520 / NBRC 10181 / NCYC 3082 / Yp74L-3)</name>
    <name type="common">Yeast</name>
    <name type="synonym">Kazachstania naganishii</name>
    <dbReference type="NCBI Taxonomy" id="1071383"/>
    <lineage>
        <taxon>Eukaryota</taxon>
        <taxon>Fungi</taxon>
        <taxon>Dikarya</taxon>
        <taxon>Ascomycota</taxon>
        <taxon>Saccharomycotina</taxon>
        <taxon>Saccharomycetes</taxon>
        <taxon>Saccharomycetales</taxon>
        <taxon>Saccharomycetaceae</taxon>
        <taxon>Huiozyma</taxon>
    </lineage>
</organism>
<evidence type="ECO:0000256" key="12">
    <source>
        <dbReference type="ARBA" id="ARBA00022842"/>
    </source>
</evidence>
<proteinExistence type="inferred from homology"/>
<dbReference type="GO" id="GO:0004605">
    <property type="term" value="F:phosphatidate cytidylyltransferase activity"/>
    <property type="evidence" value="ECO:0007669"/>
    <property type="project" value="UniProtKB-EC"/>
</dbReference>
<dbReference type="RefSeq" id="XP_022465871.1">
    <property type="nucleotide sequence ID" value="XM_022609479.1"/>
</dbReference>
<keyword evidence="16" id="KW-0594">Phospholipid biosynthesis</keyword>
<keyword evidence="12" id="KW-0460">Magnesium</keyword>
<dbReference type="GeneID" id="34527358"/>
<dbReference type="EC" id="2.7.7.41" evidence="6"/>